<dbReference type="EMBL" id="FOJG01000002">
    <property type="protein sequence ID" value="SEW51370.1"/>
    <property type="molecule type" value="Genomic_DNA"/>
</dbReference>
<gene>
    <name evidence="1" type="ORF">SAMN04488122_4218</name>
</gene>
<evidence type="ECO:0000313" key="1">
    <source>
        <dbReference type="EMBL" id="SEW51370.1"/>
    </source>
</evidence>
<dbReference type="AlphaFoldDB" id="A0A1I0S6U0"/>
<dbReference type="InterPro" id="IPR001646">
    <property type="entry name" value="5peptide_repeat"/>
</dbReference>
<accession>A0A1I0S6U0</accession>
<dbReference type="PANTHER" id="PTHR42999">
    <property type="entry name" value="ANTIBIOTIC RESISTANCE PROTEIN MCBG"/>
    <property type="match status" value="1"/>
</dbReference>
<keyword evidence="2" id="KW-1185">Reference proteome</keyword>
<dbReference type="InterPro" id="IPR052949">
    <property type="entry name" value="PA_immunity-related"/>
</dbReference>
<dbReference type="Proteomes" id="UP000199310">
    <property type="component" value="Unassembled WGS sequence"/>
</dbReference>
<proteinExistence type="predicted"/>
<dbReference type="Gene3D" id="2.160.20.80">
    <property type="entry name" value="E3 ubiquitin-protein ligase SopA"/>
    <property type="match status" value="1"/>
</dbReference>
<sequence length="206" mass="23617">MDQINSKNLQEAIREHEQWLDNGGDNSAGNQLRLGDVRFADATLDHLSVQESLLSYCVFENVVFEDVDFSFADVLYCTFIDCRFVHCSFFKCNLSYSRFERCEMINSNGKRADFTGTIWKDVALADTSLEAAWLMNTQMEQVRMETVSLSDAQISENVWRNPGPFTNMQVERTQVMEVVIETKEGTRKIDDAAALAAYFKEEPLFE</sequence>
<reference evidence="2" key="1">
    <citation type="submission" date="2016-10" db="EMBL/GenBank/DDBJ databases">
        <authorList>
            <person name="Varghese N."/>
            <person name="Submissions S."/>
        </authorList>
    </citation>
    <scope>NUCLEOTIDE SEQUENCE [LARGE SCALE GENOMIC DNA]</scope>
    <source>
        <strain evidence="2">DSM 3695</strain>
    </source>
</reference>
<dbReference type="Pfam" id="PF00805">
    <property type="entry name" value="Pentapeptide"/>
    <property type="match status" value="1"/>
</dbReference>
<organism evidence="1 2">
    <name type="scientific">Chitinophaga arvensicola</name>
    <dbReference type="NCBI Taxonomy" id="29529"/>
    <lineage>
        <taxon>Bacteria</taxon>
        <taxon>Pseudomonadati</taxon>
        <taxon>Bacteroidota</taxon>
        <taxon>Chitinophagia</taxon>
        <taxon>Chitinophagales</taxon>
        <taxon>Chitinophagaceae</taxon>
        <taxon>Chitinophaga</taxon>
    </lineage>
</organism>
<dbReference type="SUPFAM" id="SSF141571">
    <property type="entry name" value="Pentapeptide repeat-like"/>
    <property type="match status" value="1"/>
</dbReference>
<protein>
    <submittedName>
        <fullName evidence="1">Pentapeptide repeat-containing protein</fullName>
    </submittedName>
</protein>
<dbReference type="PANTHER" id="PTHR42999:SF1">
    <property type="entry name" value="PENTAPEPTIDE REPEAT-CONTAINING PROTEIN"/>
    <property type="match status" value="1"/>
</dbReference>
<name>A0A1I0S6U0_9BACT</name>
<dbReference type="OrthoDB" id="67652at2"/>
<dbReference type="STRING" id="29529.SAMN04488122_4218"/>
<dbReference type="RefSeq" id="WP_089897741.1">
    <property type="nucleotide sequence ID" value="NZ_FOJG01000002.1"/>
</dbReference>
<evidence type="ECO:0000313" key="2">
    <source>
        <dbReference type="Proteomes" id="UP000199310"/>
    </source>
</evidence>